<dbReference type="Pfam" id="PF14327">
    <property type="entry name" value="CSTF2_hinge"/>
    <property type="match status" value="1"/>
</dbReference>
<dbReference type="GO" id="GO:0031124">
    <property type="term" value="P:mRNA 3'-end processing"/>
    <property type="evidence" value="ECO:0007669"/>
    <property type="project" value="InterPro"/>
</dbReference>
<organism evidence="6 7">
    <name type="scientific">Yarrowia lipolytica</name>
    <name type="common">Candida lipolytica</name>
    <dbReference type="NCBI Taxonomy" id="4952"/>
    <lineage>
        <taxon>Eukaryota</taxon>
        <taxon>Fungi</taxon>
        <taxon>Dikarya</taxon>
        <taxon>Ascomycota</taxon>
        <taxon>Saccharomycotina</taxon>
        <taxon>Dipodascomycetes</taxon>
        <taxon>Dipodascales</taxon>
        <taxon>Dipodascales incertae sedis</taxon>
        <taxon>Yarrowia</taxon>
    </lineage>
</organism>
<feature type="compositionally biased region" description="Pro residues" evidence="4">
    <location>
        <begin position="188"/>
        <end position="201"/>
    </location>
</feature>
<dbReference type="SUPFAM" id="SSF54928">
    <property type="entry name" value="RNA-binding domain, RBD"/>
    <property type="match status" value="1"/>
</dbReference>
<feature type="domain" description="RRM" evidence="5">
    <location>
        <begin position="11"/>
        <end position="92"/>
    </location>
</feature>
<feature type="compositionally biased region" description="Gly residues" evidence="4">
    <location>
        <begin position="107"/>
        <end position="122"/>
    </location>
</feature>
<keyword evidence="3" id="KW-0694">RNA-binding</keyword>
<dbReference type="GeneID" id="2912522"/>
<dbReference type="PROSITE" id="PS50102">
    <property type="entry name" value="RRM"/>
    <property type="match status" value="1"/>
</dbReference>
<evidence type="ECO:0000313" key="7">
    <source>
        <dbReference type="Proteomes" id="UP000182444"/>
    </source>
</evidence>
<evidence type="ECO:0000313" key="6">
    <source>
        <dbReference type="EMBL" id="AOW05158.1"/>
    </source>
</evidence>
<proteinExistence type="predicted"/>
<dbReference type="VEuPathDB" id="FungiDB:YALI1_E11309g"/>
<dbReference type="InterPro" id="IPR026896">
    <property type="entry name" value="CSTF_C"/>
</dbReference>
<evidence type="ECO:0000256" key="3">
    <source>
        <dbReference type="PROSITE-ProRule" id="PRU00176"/>
    </source>
</evidence>
<comment type="subcellular location">
    <subcellularLocation>
        <location evidence="1">Nucleus</location>
    </subcellularLocation>
</comment>
<feature type="compositionally biased region" description="Basic and acidic residues" evidence="4">
    <location>
        <begin position="123"/>
        <end position="132"/>
    </location>
</feature>
<dbReference type="InterPro" id="IPR035979">
    <property type="entry name" value="RBD_domain_sf"/>
</dbReference>
<dbReference type="PANTHER" id="PTHR45735">
    <property type="entry name" value="CLEAVAGE STIMULATION FACTOR SUBUNIT 2"/>
    <property type="match status" value="1"/>
</dbReference>
<dbReference type="InterPro" id="IPR000504">
    <property type="entry name" value="RRM_dom"/>
</dbReference>
<protein>
    <recommendedName>
        <fullName evidence="5">RRM domain-containing protein</fullName>
    </recommendedName>
</protein>
<dbReference type="EMBL" id="CP017557">
    <property type="protein sequence ID" value="AOW05158.1"/>
    <property type="molecule type" value="Genomic_DNA"/>
</dbReference>
<dbReference type="Gene3D" id="1.25.40.630">
    <property type="match status" value="1"/>
</dbReference>
<dbReference type="GO" id="GO:0005847">
    <property type="term" value="C:mRNA cleavage and polyadenylation specificity factor complex"/>
    <property type="evidence" value="ECO:0007669"/>
    <property type="project" value="TreeGrafter"/>
</dbReference>
<dbReference type="eggNOG" id="KOG0108">
    <property type="taxonomic scope" value="Eukaryota"/>
</dbReference>
<evidence type="ECO:0000256" key="4">
    <source>
        <dbReference type="SAM" id="MobiDB-lite"/>
    </source>
</evidence>
<feature type="region of interest" description="Disordered" evidence="4">
    <location>
        <begin position="275"/>
        <end position="303"/>
    </location>
</feature>
<dbReference type="Pfam" id="PF00076">
    <property type="entry name" value="RRM_1"/>
    <property type="match status" value="1"/>
</dbReference>
<feature type="compositionally biased region" description="Basic and acidic residues" evidence="4">
    <location>
        <begin position="94"/>
        <end position="106"/>
    </location>
</feature>
<dbReference type="AlphaFoldDB" id="A0A1D8NHQ6"/>
<dbReference type="SMART" id="SM00360">
    <property type="entry name" value="RRM"/>
    <property type="match status" value="1"/>
</dbReference>
<dbReference type="InterPro" id="IPR012677">
    <property type="entry name" value="Nucleotide-bd_a/b_plait_sf"/>
</dbReference>
<evidence type="ECO:0000259" key="5">
    <source>
        <dbReference type="PROSITE" id="PS50102"/>
    </source>
</evidence>
<feature type="compositionally biased region" description="Low complexity" evidence="4">
    <location>
        <begin position="275"/>
        <end position="301"/>
    </location>
</feature>
<dbReference type="InterPro" id="IPR025742">
    <property type="entry name" value="CSTF2_hinge"/>
</dbReference>
<keyword evidence="2" id="KW-0539">Nucleus</keyword>
<dbReference type="KEGG" id="yli:2912522"/>
<gene>
    <name evidence="6" type="ORF">YALI1_E11309g</name>
</gene>
<feature type="region of interest" description="Disordered" evidence="4">
    <location>
        <begin position="89"/>
        <end position="208"/>
    </location>
</feature>
<dbReference type="GO" id="GO:0003729">
    <property type="term" value="F:mRNA binding"/>
    <property type="evidence" value="ECO:0007669"/>
    <property type="project" value="TreeGrafter"/>
</dbReference>
<dbReference type="PANTHER" id="PTHR45735:SF2">
    <property type="entry name" value="CLEAVAGE STIMULATION FACTOR SUBUNIT 2"/>
    <property type="match status" value="1"/>
</dbReference>
<dbReference type="Proteomes" id="UP000182444">
    <property type="component" value="Chromosome 1E"/>
</dbReference>
<name>A0A1D8NHQ6_YARLL</name>
<dbReference type="Gene3D" id="1.10.20.70">
    <property type="entry name" value="Transcription termination and cleavage factor, C-terminal domain"/>
    <property type="match status" value="1"/>
</dbReference>
<sequence>MDRNTPQPPSRTLFVGNFPFEMTEPEVRDMLGRHGTVVGFRLVTERGPADNRRSKGYGFVEYSSIPEAERALESLRDVRIGQRQIRTAFTQDMQQHRAERAREGYGRDQGYGGRDGGQGYGRDGGRDYRSPHPDGPQSGYGGNQGYGGGQGYGQGQGYGSAQGYGGHGGQGYGGQGHGYDRQQSTPNPTTPNPSTPIPTPAPTLTTPDATSTVLSALQPNQLLDLIAHLKTLITKNPAEAAQILQVSEPITYAAVQAMLLMGLIDAKVVQQVVGGQQPQAPAHSTPQPQHVTPQPQAQHHVAAPTHLDPQQQQMINQVLALTDAQLASLPHDQRATLQQLRENYRRGIFS</sequence>
<feature type="compositionally biased region" description="Gly residues" evidence="4">
    <location>
        <begin position="138"/>
        <end position="177"/>
    </location>
</feature>
<reference evidence="6 7" key="1">
    <citation type="journal article" date="2016" name="PLoS ONE">
        <title>Sequence Assembly of Yarrowia lipolytica Strain W29/CLIB89 Shows Transposable Element Diversity.</title>
        <authorList>
            <person name="Magnan C."/>
            <person name="Yu J."/>
            <person name="Chang I."/>
            <person name="Jahn E."/>
            <person name="Kanomata Y."/>
            <person name="Wu J."/>
            <person name="Zeller M."/>
            <person name="Oakes M."/>
            <person name="Baldi P."/>
            <person name="Sandmeyer S."/>
        </authorList>
    </citation>
    <scope>NUCLEOTIDE SEQUENCE [LARGE SCALE GENOMIC DNA]</scope>
    <source>
        <strain evidence="7">CLIB89(W29)</strain>
    </source>
</reference>
<dbReference type="Gene3D" id="3.30.70.330">
    <property type="match status" value="1"/>
</dbReference>
<evidence type="ECO:0000256" key="1">
    <source>
        <dbReference type="ARBA" id="ARBA00004123"/>
    </source>
</evidence>
<dbReference type="Pfam" id="PF14304">
    <property type="entry name" value="CSTF_C"/>
    <property type="match status" value="1"/>
</dbReference>
<evidence type="ECO:0000256" key="2">
    <source>
        <dbReference type="ARBA" id="ARBA00023242"/>
    </source>
</evidence>
<dbReference type="RefSeq" id="XP_503722.3">
    <property type="nucleotide sequence ID" value="XM_503722.3"/>
</dbReference>
<dbReference type="InterPro" id="IPR038192">
    <property type="entry name" value="CSTF_C_sf"/>
</dbReference>
<dbReference type="VEuPathDB" id="FungiDB:YALI0_E09152g"/>
<accession>A0A1D8NHQ6</accession>